<sequence>MIKVATINLLFDMKFWDIRQDLLVEGLKQTNADIVGLQEINIAENTGDRIAEKLDMPYIYQTKCQQLPYKGGPEYGNAIISRYPFIQQEQLDLQGQGRLAQYVQIEVNHQPFIFCNGHYYWKPGSCQARMEQFKLLVDWLGELPPQLPIITVGDFNATPDTPEIDFLRDNFTSAYANYHNSEPEYTCPTPLVKITKKIHRKVGLRVMNLLVHGQAKAWQGTLDYIFINQHLQVNNCQLILTDPATNNQYMYPSDHFGIAAEFAIKV</sequence>
<dbReference type="Proteomes" id="UP000218238">
    <property type="component" value="Unassembled WGS sequence"/>
</dbReference>
<dbReference type="InterPro" id="IPR005135">
    <property type="entry name" value="Endo/exonuclease/phosphatase"/>
</dbReference>
<dbReference type="RefSeq" id="WP_095723557.1">
    <property type="nucleotide sequence ID" value="NZ_NTFS01000280.1"/>
</dbReference>
<proteinExistence type="predicted"/>
<name>A0A2A2TEP6_9CYAN</name>
<evidence type="ECO:0000313" key="2">
    <source>
        <dbReference type="EMBL" id="PAX52118.1"/>
    </source>
</evidence>
<comment type="caution">
    <text evidence="2">The sequence shown here is derived from an EMBL/GenBank/DDBJ whole genome shotgun (WGS) entry which is preliminary data.</text>
</comment>
<gene>
    <name evidence="2" type="ORF">CK510_21005</name>
</gene>
<keyword evidence="3" id="KW-1185">Reference proteome</keyword>
<dbReference type="Pfam" id="PF03372">
    <property type="entry name" value="Exo_endo_phos"/>
    <property type="match status" value="1"/>
</dbReference>
<dbReference type="GO" id="GO:0016020">
    <property type="term" value="C:membrane"/>
    <property type="evidence" value="ECO:0007669"/>
    <property type="project" value="GOC"/>
</dbReference>
<keyword evidence="2" id="KW-0378">Hydrolase</keyword>
<feature type="domain" description="Endonuclease/exonuclease/phosphatase" evidence="1">
    <location>
        <begin position="6"/>
        <end position="255"/>
    </location>
</feature>
<dbReference type="PANTHER" id="PTHR14859:SF1">
    <property type="entry name" value="PGAP2-INTERACTING PROTEIN"/>
    <property type="match status" value="1"/>
</dbReference>
<dbReference type="GO" id="GO:0006506">
    <property type="term" value="P:GPI anchor biosynthetic process"/>
    <property type="evidence" value="ECO:0007669"/>
    <property type="project" value="TreeGrafter"/>
</dbReference>
<dbReference type="InterPro" id="IPR051916">
    <property type="entry name" value="GPI-anchor_lipid_remodeler"/>
</dbReference>
<accession>A0A2A2TEP6</accession>
<keyword evidence="2" id="KW-0540">Nuclease</keyword>
<dbReference type="InterPro" id="IPR036691">
    <property type="entry name" value="Endo/exonu/phosph_ase_sf"/>
</dbReference>
<dbReference type="SUPFAM" id="SSF56219">
    <property type="entry name" value="DNase I-like"/>
    <property type="match status" value="1"/>
</dbReference>
<dbReference type="OrthoDB" id="9812537at2"/>
<evidence type="ECO:0000313" key="3">
    <source>
        <dbReference type="Proteomes" id="UP000218238"/>
    </source>
</evidence>
<dbReference type="GO" id="GO:0004519">
    <property type="term" value="F:endonuclease activity"/>
    <property type="evidence" value="ECO:0007669"/>
    <property type="project" value="UniProtKB-KW"/>
</dbReference>
<dbReference type="PANTHER" id="PTHR14859">
    <property type="entry name" value="CALCOFLUOR WHITE HYPERSENSITIVE PROTEIN PRECURSOR"/>
    <property type="match status" value="1"/>
</dbReference>
<evidence type="ECO:0000259" key="1">
    <source>
        <dbReference type="Pfam" id="PF03372"/>
    </source>
</evidence>
<keyword evidence="2" id="KW-0255">Endonuclease</keyword>
<dbReference type="Gene3D" id="3.60.10.10">
    <property type="entry name" value="Endonuclease/exonuclease/phosphatase"/>
    <property type="match status" value="1"/>
</dbReference>
<organism evidence="2 3">
    <name type="scientific">Brunnivagina elsteri CCALA 953</name>
    <dbReference type="NCBI Taxonomy" id="987040"/>
    <lineage>
        <taxon>Bacteria</taxon>
        <taxon>Bacillati</taxon>
        <taxon>Cyanobacteriota</taxon>
        <taxon>Cyanophyceae</taxon>
        <taxon>Nostocales</taxon>
        <taxon>Calotrichaceae</taxon>
        <taxon>Brunnivagina</taxon>
    </lineage>
</organism>
<reference evidence="2 3" key="1">
    <citation type="submission" date="2017-08" db="EMBL/GenBank/DDBJ databases">
        <title>Draft genome sequence of filamentous cyanobacterium Calothrix elsteri CCALA 953.</title>
        <authorList>
            <person name="Gagunashvili A.N."/>
            <person name="Elster J."/>
            <person name="Andresson O.S."/>
        </authorList>
    </citation>
    <scope>NUCLEOTIDE SEQUENCE [LARGE SCALE GENOMIC DNA]</scope>
    <source>
        <strain evidence="2 3">CCALA 953</strain>
    </source>
</reference>
<dbReference type="AlphaFoldDB" id="A0A2A2TEP6"/>
<dbReference type="GO" id="GO:0004527">
    <property type="term" value="F:exonuclease activity"/>
    <property type="evidence" value="ECO:0007669"/>
    <property type="project" value="UniProtKB-KW"/>
</dbReference>
<dbReference type="EMBL" id="NTFS01000280">
    <property type="protein sequence ID" value="PAX52118.1"/>
    <property type="molecule type" value="Genomic_DNA"/>
</dbReference>
<keyword evidence="2" id="KW-0269">Exonuclease</keyword>
<protein>
    <submittedName>
        <fullName evidence="2">Endonuclease/exonuclease/phosphatase</fullName>
    </submittedName>
</protein>